<dbReference type="InterPro" id="IPR011701">
    <property type="entry name" value="MFS"/>
</dbReference>
<keyword evidence="3 5" id="KW-1133">Transmembrane helix</keyword>
<keyword evidence="8" id="KW-1185">Reference proteome</keyword>
<feature type="transmembrane region" description="Helical" evidence="5">
    <location>
        <begin position="110"/>
        <end position="130"/>
    </location>
</feature>
<sequence>MVEGFKPGQNRRTVAIASFGGWATDAFDYQLFGLALPLLLASWHLSPQDAGSIISLALGCAAIGGPIGGYLADRFGRVRVLTGAILLVTLATFGAAFVSAPWQLTMLKGAQGLGFGAEWSVGAVMMAEVAPAKRRGLFLGFMQSAWSVGWAGAVMVYLAATFWLAPEIAWRVMFLMGILPAALVFWLRRRLPAEPVAFVGARSGTASPSHGMSLRRRLLLSSLIGLGAHGGFHSLFTWLPTLLRTIRLYPPVMTGFALLVMTAAFAAGCIVAGHLADHIGRKPIIALFAFCSAFFALLFALTDNGPVATLLLALPVGFAAGGTPAVLGSWFAEMFPAPIRGASVGFAYNGGRLASALLPGLIGWASAMLPLDQLVGIVAASSYGLVLLILPFLPETRDASLIEEHMS</sequence>
<protein>
    <submittedName>
        <fullName evidence="7">MFS transporter</fullName>
    </submittedName>
</protein>
<gene>
    <name evidence="7" type="ORF">SBA_ch1_20070</name>
</gene>
<evidence type="ECO:0000256" key="5">
    <source>
        <dbReference type="SAM" id="Phobius"/>
    </source>
</evidence>
<dbReference type="InterPro" id="IPR036259">
    <property type="entry name" value="MFS_trans_sf"/>
</dbReference>
<feature type="transmembrane region" description="Helical" evidence="5">
    <location>
        <begin position="84"/>
        <end position="104"/>
    </location>
</feature>
<organism evidence="7 8">
    <name type="scientific">Sphingomonas bisphenolicum</name>
    <dbReference type="NCBI Taxonomy" id="296544"/>
    <lineage>
        <taxon>Bacteria</taxon>
        <taxon>Pseudomonadati</taxon>
        <taxon>Pseudomonadota</taxon>
        <taxon>Alphaproteobacteria</taxon>
        <taxon>Sphingomonadales</taxon>
        <taxon>Sphingomonadaceae</taxon>
        <taxon>Sphingomonas</taxon>
    </lineage>
</organism>
<feature type="transmembrane region" description="Helical" evidence="5">
    <location>
        <begin position="137"/>
        <end position="162"/>
    </location>
</feature>
<feature type="transmembrane region" description="Helical" evidence="5">
    <location>
        <begin position="344"/>
        <end position="367"/>
    </location>
</feature>
<dbReference type="Pfam" id="PF07690">
    <property type="entry name" value="MFS_1"/>
    <property type="match status" value="1"/>
</dbReference>
<evidence type="ECO:0000313" key="8">
    <source>
        <dbReference type="Proteomes" id="UP001059971"/>
    </source>
</evidence>
<dbReference type="SUPFAM" id="SSF103473">
    <property type="entry name" value="MFS general substrate transporter"/>
    <property type="match status" value="1"/>
</dbReference>
<dbReference type="Proteomes" id="UP001059971">
    <property type="component" value="Chromosome 1"/>
</dbReference>
<accession>A0ABN5WC61</accession>
<feature type="domain" description="Major facilitator superfamily (MFS) profile" evidence="6">
    <location>
        <begin position="14"/>
        <end position="397"/>
    </location>
</feature>
<evidence type="ECO:0000259" key="6">
    <source>
        <dbReference type="PROSITE" id="PS50850"/>
    </source>
</evidence>
<dbReference type="RefSeq" id="WP_261934326.1">
    <property type="nucleotide sequence ID" value="NZ_AP018817.1"/>
</dbReference>
<feature type="transmembrane region" description="Helical" evidence="5">
    <location>
        <begin position="50"/>
        <end position="72"/>
    </location>
</feature>
<feature type="transmembrane region" description="Helical" evidence="5">
    <location>
        <begin position="373"/>
        <end position="393"/>
    </location>
</feature>
<comment type="subcellular location">
    <subcellularLocation>
        <location evidence="1">Membrane</location>
        <topology evidence="1">Multi-pass membrane protein</topology>
    </subcellularLocation>
</comment>
<proteinExistence type="predicted"/>
<dbReference type="EMBL" id="AP018817">
    <property type="protein sequence ID" value="BBF69807.1"/>
    <property type="molecule type" value="Genomic_DNA"/>
</dbReference>
<dbReference type="Gene3D" id="1.20.1250.20">
    <property type="entry name" value="MFS general substrate transporter like domains"/>
    <property type="match status" value="2"/>
</dbReference>
<dbReference type="PROSITE" id="PS50850">
    <property type="entry name" value="MFS"/>
    <property type="match status" value="1"/>
</dbReference>
<evidence type="ECO:0000256" key="2">
    <source>
        <dbReference type="ARBA" id="ARBA00022692"/>
    </source>
</evidence>
<feature type="transmembrane region" description="Helical" evidence="5">
    <location>
        <begin position="218"/>
        <end position="239"/>
    </location>
</feature>
<dbReference type="PANTHER" id="PTHR23508">
    <property type="entry name" value="CARBOXYLIC ACID TRANSPORTER PROTEIN HOMOLOG"/>
    <property type="match status" value="1"/>
</dbReference>
<keyword evidence="4 5" id="KW-0472">Membrane</keyword>
<name>A0ABN5WC61_9SPHN</name>
<reference evidence="7" key="1">
    <citation type="submission" date="2018-07" db="EMBL/GenBank/DDBJ databases">
        <title>Complete genome sequence of Sphingomonas bisphenolicum strain AO1, a bisphenol A degradative bacterium isolated from Japanese farm field.</title>
        <authorList>
            <person name="Murakami M."/>
            <person name="Koh M."/>
            <person name="Koba S."/>
            <person name="Matsumura Y."/>
        </authorList>
    </citation>
    <scope>NUCLEOTIDE SEQUENCE</scope>
    <source>
        <strain evidence="7">AO1</strain>
    </source>
</reference>
<evidence type="ECO:0000256" key="4">
    <source>
        <dbReference type="ARBA" id="ARBA00023136"/>
    </source>
</evidence>
<evidence type="ECO:0000256" key="3">
    <source>
        <dbReference type="ARBA" id="ARBA00022989"/>
    </source>
</evidence>
<feature type="transmembrane region" description="Helical" evidence="5">
    <location>
        <begin position="307"/>
        <end position="332"/>
    </location>
</feature>
<dbReference type="PANTHER" id="PTHR23508:SF10">
    <property type="entry name" value="CARBOXYLIC ACID TRANSPORTER PROTEIN HOMOLOG"/>
    <property type="match status" value="1"/>
</dbReference>
<evidence type="ECO:0000256" key="1">
    <source>
        <dbReference type="ARBA" id="ARBA00004141"/>
    </source>
</evidence>
<dbReference type="InterPro" id="IPR020846">
    <property type="entry name" value="MFS_dom"/>
</dbReference>
<feature type="transmembrane region" description="Helical" evidence="5">
    <location>
        <begin position="284"/>
        <end position="301"/>
    </location>
</feature>
<keyword evidence="2 5" id="KW-0812">Transmembrane</keyword>
<feature type="transmembrane region" description="Helical" evidence="5">
    <location>
        <begin position="251"/>
        <end position="272"/>
    </location>
</feature>
<evidence type="ECO:0000313" key="7">
    <source>
        <dbReference type="EMBL" id="BBF69807.1"/>
    </source>
</evidence>
<feature type="transmembrane region" description="Helical" evidence="5">
    <location>
        <begin position="168"/>
        <end position="187"/>
    </location>
</feature>